<sequence length="155" mass="17210">MTLIHRFNASEEHAQFLSTAENGKPRGNAVWYNGLCPSLEEAQQVLRRMRTDPDLSQEKIFWDYAPIFIFGCFIMGLAITLRKGVIPSPAGRSSNALVLAGVILAFIIFFAFALVRTVIWSIASGIGMFVEMNFDEAKDGTFQLSERSVLLGGLF</sequence>
<keyword evidence="2" id="KW-1185">Reference proteome</keyword>
<reference evidence="1" key="1">
    <citation type="journal article" date="2021" name="New Phytol.">
        <title>Evolutionary innovations through gain and loss of genes in the ectomycorrhizal Boletales.</title>
        <authorList>
            <person name="Wu G."/>
            <person name="Miyauchi S."/>
            <person name="Morin E."/>
            <person name="Kuo A."/>
            <person name="Drula E."/>
            <person name="Varga T."/>
            <person name="Kohler A."/>
            <person name="Feng B."/>
            <person name="Cao Y."/>
            <person name="Lipzen A."/>
            <person name="Daum C."/>
            <person name="Hundley H."/>
            <person name="Pangilinan J."/>
            <person name="Johnson J."/>
            <person name="Barry K."/>
            <person name="LaButti K."/>
            <person name="Ng V."/>
            <person name="Ahrendt S."/>
            <person name="Min B."/>
            <person name="Choi I.G."/>
            <person name="Park H."/>
            <person name="Plett J.M."/>
            <person name="Magnuson J."/>
            <person name="Spatafora J.W."/>
            <person name="Nagy L.G."/>
            <person name="Henrissat B."/>
            <person name="Grigoriev I.V."/>
            <person name="Yang Z.L."/>
            <person name="Xu J."/>
            <person name="Martin F.M."/>
        </authorList>
    </citation>
    <scope>NUCLEOTIDE SEQUENCE</scope>
    <source>
        <strain evidence="1">KUC20120723A-06</strain>
    </source>
</reference>
<dbReference type="Proteomes" id="UP000790709">
    <property type="component" value="Unassembled WGS sequence"/>
</dbReference>
<protein>
    <submittedName>
        <fullName evidence="1">Uncharacterized protein</fullName>
    </submittedName>
</protein>
<evidence type="ECO:0000313" key="1">
    <source>
        <dbReference type="EMBL" id="KAH7924070.1"/>
    </source>
</evidence>
<comment type="caution">
    <text evidence="1">The sequence shown here is derived from an EMBL/GenBank/DDBJ whole genome shotgun (WGS) entry which is preliminary data.</text>
</comment>
<dbReference type="EMBL" id="MU266434">
    <property type="protein sequence ID" value="KAH7924070.1"/>
    <property type="molecule type" value="Genomic_DNA"/>
</dbReference>
<evidence type="ECO:0000313" key="2">
    <source>
        <dbReference type="Proteomes" id="UP000790709"/>
    </source>
</evidence>
<organism evidence="1 2">
    <name type="scientific">Leucogyrophana mollusca</name>
    <dbReference type="NCBI Taxonomy" id="85980"/>
    <lineage>
        <taxon>Eukaryota</taxon>
        <taxon>Fungi</taxon>
        <taxon>Dikarya</taxon>
        <taxon>Basidiomycota</taxon>
        <taxon>Agaricomycotina</taxon>
        <taxon>Agaricomycetes</taxon>
        <taxon>Agaricomycetidae</taxon>
        <taxon>Boletales</taxon>
        <taxon>Boletales incertae sedis</taxon>
        <taxon>Leucogyrophana</taxon>
    </lineage>
</organism>
<proteinExistence type="predicted"/>
<gene>
    <name evidence="1" type="ORF">BV22DRAFT_1130113</name>
</gene>
<name>A0ACB8BE98_9AGAM</name>
<accession>A0ACB8BE98</accession>